<dbReference type="PANTHER" id="PTHR36848">
    <property type="entry name" value="DNA-BINDING PROTEIN (PUTATIVE SECRETED PROTEIN)-RELATED"/>
    <property type="match status" value="1"/>
</dbReference>
<comment type="caution">
    <text evidence="1">The sequence shown here is derived from an EMBL/GenBank/DDBJ whole genome shotgun (WGS) entry which is preliminary data.</text>
</comment>
<accession>A0A328U8R7</accession>
<dbReference type="RefSeq" id="WP_112333465.1">
    <property type="nucleotide sequence ID" value="NZ_QLYR01000011.1"/>
</dbReference>
<dbReference type="Pfam" id="PF17132">
    <property type="entry name" value="Glyco_hydro_106"/>
    <property type="match status" value="1"/>
</dbReference>
<dbReference type="Gene3D" id="3.40.50.880">
    <property type="match status" value="1"/>
</dbReference>
<evidence type="ECO:0000313" key="1">
    <source>
        <dbReference type="EMBL" id="RAQ22555.1"/>
    </source>
</evidence>
<proteinExistence type="predicted"/>
<evidence type="ECO:0008006" key="3">
    <source>
        <dbReference type="Google" id="ProtNLM"/>
    </source>
</evidence>
<gene>
    <name evidence="1" type="ORF">DPQ25_12240</name>
</gene>
<dbReference type="AlphaFoldDB" id="A0A328U8R7"/>
<organism evidence="1 2">
    <name type="scientific">Hydrogeniiclostridium mannosilyticum</name>
    <dbReference type="NCBI Taxonomy" id="2764322"/>
    <lineage>
        <taxon>Bacteria</taxon>
        <taxon>Bacillati</taxon>
        <taxon>Bacillota</taxon>
        <taxon>Clostridia</taxon>
        <taxon>Eubacteriales</taxon>
        <taxon>Acutalibacteraceae</taxon>
        <taxon>Hydrogeniiclostridium</taxon>
    </lineage>
</organism>
<name>A0A328U8R7_9FIRM</name>
<protein>
    <recommendedName>
        <fullName evidence="3">Glycoside hydrolase</fullName>
    </recommendedName>
</protein>
<dbReference type="Proteomes" id="UP000249377">
    <property type="component" value="Unassembled WGS sequence"/>
</dbReference>
<sequence length="1034" mass="117512">MLYEKNGSRELSQELFQNPTCEYRGTPFWAWNCSLTPELLMEEIEYLKEMGMGGYHIHVRTGMDTRYLSEEYMNLIKECVEKGKKEQMLTWLYDEDRWPSGAAGGFVTKDEQYRARYLLFTCEPYGQNDDGGPSTDDSSARAVRTENGRLLACYDVQLNEDGSLKAYRQIGEKDAAEGTKWYAYLEMPAPNPWYNNQTYVNTLDKKAIDRFIEVTHEAYKREVGDEFGKAIPAIFTDEPQFSHKTTLASATQANDVTLPWTDDLADTFSAAYGEDLMANIPQLFWDLPEGKPSLIRYHYHDHIAERFASAFADTCGGWCRENGLKLTGHMMEEPTLRSQTAALGEAMRSYRSFDLPGIDMLCAYFEYTTAKQAQSAVHQYGYEGMLSELYGVTGWDFDFRSHKLHGDWQAALGVTVRVHHLSWVSMAGEAKRDYPASINYQSPWFREYPLIEDHFARVNTAMTRGKPVVKVGVVHPIESYWLHWGPSEQTSLVREQLDENFKNITEWLLFGSIDFDFICESLLPAQCEAGSNPLRVGKMEYDAIIVPGCETLRASTVERLKEFRRQGGKLIFMGSVPTLMDAVENDEPARLAAEAENIPFSRAAILQSLEGLRLLDIRNSDGTYTQNLLHQLRQDGDKLWLFVAHGTEPYNKDVVNKQDLLINLKGLYTPVLYDTLTGETKPLDCYYKNGRTVIPCEFFDYDSLLIQFTPKNDETKGDADRSGATMMPMKKVQIPDRVPVTLCEPNVLLLDMAEYALDGEPFHPVEELLIADNICREKLGWPDRKSAVAQPWVIEKEEITHEVTLRFTFDSEVEVCGAKLAIEDAETVAIRLNGEKVPSNVTGWYVDHAIKTVALPKIVKGNNVLEVSIPFGRRTNIEWCYILGDFGVRVAGRDKTITEPVRFLSFTDIVPQGLPFYGGNIIYHVNLQTEAGRLVLEATHFRGALVSAALDGENLGRIFIPPYTCESRPITEGRHVLDITAFGNRYNTFGEVHLFDSVYRWFGPDSWRTTGSRWSYEYQLKPTGLLSSPNVYLK</sequence>
<dbReference type="InterPro" id="IPR053161">
    <property type="entry name" value="Ulvan_degrading_GH"/>
</dbReference>
<dbReference type="PANTHER" id="PTHR36848:SF2">
    <property type="entry name" value="SECRETED PROTEIN"/>
    <property type="match status" value="1"/>
</dbReference>
<evidence type="ECO:0000313" key="2">
    <source>
        <dbReference type="Proteomes" id="UP000249377"/>
    </source>
</evidence>
<keyword evidence="2" id="KW-1185">Reference proteome</keyword>
<dbReference type="EMBL" id="QLYR01000011">
    <property type="protein sequence ID" value="RAQ22555.1"/>
    <property type="molecule type" value="Genomic_DNA"/>
</dbReference>
<dbReference type="InterPro" id="IPR029062">
    <property type="entry name" value="Class_I_gatase-like"/>
</dbReference>
<reference evidence="1 2" key="1">
    <citation type="submission" date="2018-06" db="EMBL/GenBank/DDBJ databases">
        <title>Noncontiguous genome sequence of Ruminococcaceae bacterium ASD2818.</title>
        <authorList>
            <person name="Chaplin A.V."/>
            <person name="Sokolova S.R."/>
            <person name="Kochetkova T.O."/>
            <person name="Goltsov A.Y."/>
            <person name="Trofimov D.Y."/>
            <person name="Efimov B.A."/>
        </authorList>
    </citation>
    <scope>NUCLEOTIDE SEQUENCE [LARGE SCALE GENOMIC DNA]</scope>
    <source>
        <strain evidence="1 2">ASD2818</strain>
    </source>
</reference>